<protein>
    <submittedName>
        <fullName evidence="1">Uncharacterized protein</fullName>
    </submittedName>
</protein>
<organism evidence="1">
    <name type="scientific">marine sediment metagenome</name>
    <dbReference type="NCBI Taxonomy" id="412755"/>
    <lineage>
        <taxon>unclassified sequences</taxon>
        <taxon>metagenomes</taxon>
        <taxon>ecological metagenomes</taxon>
    </lineage>
</organism>
<name>X1JTU2_9ZZZZ</name>
<evidence type="ECO:0000313" key="1">
    <source>
        <dbReference type="EMBL" id="GAH81694.1"/>
    </source>
</evidence>
<gene>
    <name evidence="1" type="ORF">S03H2_66553</name>
</gene>
<accession>X1JTU2</accession>
<sequence length="109" mass="12240">MAVSRSGYAKRRYHLWARRRAQRDPAAEADCLEGTEDGSCRKQLPKAVPPCLRVSVVSVCWWSRTEWPCDESSPVFLDPLDEHFGEGAHYFAPTELRSALSSVASAKED</sequence>
<comment type="caution">
    <text evidence="1">The sequence shown here is derived from an EMBL/GenBank/DDBJ whole genome shotgun (WGS) entry which is preliminary data.</text>
</comment>
<reference evidence="1" key="1">
    <citation type="journal article" date="2014" name="Front. Microbiol.">
        <title>High frequency of phylogenetically diverse reductive dehalogenase-homologous genes in deep subseafloor sedimentary metagenomes.</title>
        <authorList>
            <person name="Kawai M."/>
            <person name="Futagami T."/>
            <person name="Toyoda A."/>
            <person name="Takaki Y."/>
            <person name="Nishi S."/>
            <person name="Hori S."/>
            <person name="Arai W."/>
            <person name="Tsubouchi T."/>
            <person name="Morono Y."/>
            <person name="Uchiyama I."/>
            <person name="Ito T."/>
            <person name="Fujiyama A."/>
            <person name="Inagaki F."/>
            <person name="Takami H."/>
        </authorList>
    </citation>
    <scope>NUCLEOTIDE SEQUENCE</scope>
    <source>
        <strain evidence="1">Expedition CK06-06</strain>
    </source>
</reference>
<proteinExistence type="predicted"/>
<dbReference type="EMBL" id="BARU01043473">
    <property type="protein sequence ID" value="GAH81694.1"/>
    <property type="molecule type" value="Genomic_DNA"/>
</dbReference>
<dbReference type="AlphaFoldDB" id="X1JTU2"/>
<feature type="non-terminal residue" evidence="1">
    <location>
        <position position="109"/>
    </location>
</feature>